<keyword evidence="3" id="KW-1185">Reference proteome</keyword>
<evidence type="ECO:0000313" key="3">
    <source>
        <dbReference type="Proteomes" id="UP001153737"/>
    </source>
</evidence>
<organism evidence="2 3">
    <name type="scientific">Phaedon cochleariae</name>
    <name type="common">Mustard beetle</name>
    <dbReference type="NCBI Taxonomy" id="80249"/>
    <lineage>
        <taxon>Eukaryota</taxon>
        <taxon>Metazoa</taxon>
        <taxon>Ecdysozoa</taxon>
        <taxon>Arthropoda</taxon>
        <taxon>Hexapoda</taxon>
        <taxon>Insecta</taxon>
        <taxon>Pterygota</taxon>
        <taxon>Neoptera</taxon>
        <taxon>Endopterygota</taxon>
        <taxon>Coleoptera</taxon>
        <taxon>Polyphaga</taxon>
        <taxon>Cucujiformia</taxon>
        <taxon>Chrysomeloidea</taxon>
        <taxon>Chrysomelidae</taxon>
        <taxon>Chrysomelinae</taxon>
        <taxon>Chrysomelini</taxon>
        <taxon>Phaedon</taxon>
    </lineage>
</organism>
<reference evidence="2" key="1">
    <citation type="submission" date="2022-01" db="EMBL/GenBank/DDBJ databases">
        <authorList>
            <person name="King R."/>
        </authorList>
    </citation>
    <scope>NUCLEOTIDE SEQUENCE</scope>
</reference>
<proteinExistence type="predicted"/>
<accession>A0A9N9SAL8</accession>
<evidence type="ECO:0000313" key="2">
    <source>
        <dbReference type="EMBL" id="CAG9814690.1"/>
    </source>
</evidence>
<dbReference type="EMBL" id="OU896717">
    <property type="protein sequence ID" value="CAG9814690.1"/>
    <property type="molecule type" value="Genomic_DNA"/>
</dbReference>
<feature type="compositionally biased region" description="Acidic residues" evidence="1">
    <location>
        <begin position="202"/>
        <end position="221"/>
    </location>
</feature>
<dbReference type="PANTHER" id="PTHR33480">
    <property type="entry name" value="SET DOMAIN-CONTAINING PROTEIN-RELATED"/>
    <property type="match status" value="1"/>
</dbReference>
<dbReference type="PANTHER" id="PTHR33480:SF1">
    <property type="entry name" value="TYR RECOMBINASE DOMAIN-CONTAINING PROTEIN"/>
    <property type="match status" value="1"/>
</dbReference>
<name>A0A9N9SAL8_PHACE</name>
<feature type="compositionally biased region" description="Polar residues" evidence="1">
    <location>
        <begin position="599"/>
        <end position="609"/>
    </location>
</feature>
<feature type="region of interest" description="Disordered" evidence="1">
    <location>
        <begin position="126"/>
        <end position="229"/>
    </location>
</feature>
<feature type="compositionally biased region" description="Polar residues" evidence="1">
    <location>
        <begin position="580"/>
        <end position="589"/>
    </location>
</feature>
<feature type="region of interest" description="Disordered" evidence="1">
    <location>
        <begin position="580"/>
        <end position="621"/>
    </location>
</feature>
<dbReference type="AlphaFoldDB" id="A0A9N9SAL8"/>
<feature type="compositionally biased region" description="Acidic residues" evidence="1">
    <location>
        <begin position="184"/>
        <end position="196"/>
    </location>
</feature>
<dbReference type="Proteomes" id="UP001153737">
    <property type="component" value="Chromosome 11"/>
</dbReference>
<feature type="compositionally biased region" description="Polar residues" evidence="1">
    <location>
        <begin position="128"/>
        <end position="141"/>
    </location>
</feature>
<protein>
    <submittedName>
        <fullName evidence="2">Uncharacterized protein</fullName>
    </submittedName>
</protein>
<gene>
    <name evidence="2" type="ORF">PHAECO_LOCUS2765</name>
</gene>
<reference evidence="2" key="2">
    <citation type="submission" date="2022-10" db="EMBL/GenBank/DDBJ databases">
        <authorList>
            <consortium name="ENA_rothamsted_submissions"/>
            <consortium name="culmorum"/>
            <person name="King R."/>
        </authorList>
    </citation>
    <scope>NUCLEOTIDE SEQUENCE</scope>
</reference>
<evidence type="ECO:0000256" key="1">
    <source>
        <dbReference type="SAM" id="MobiDB-lite"/>
    </source>
</evidence>
<feature type="compositionally biased region" description="Basic and acidic residues" evidence="1">
    <location>
        <begin position="158"/>
        <end position="183"/>
    </location>
</feature>
<sequence>MKRPMSRISVELNRIGSIHENTQENLSGLSNILNDLENVSFGSDLINISDPTISKTFEDHRCRTCSFVELEYIDEITSAEEEIVPKYDSSTRGGVLQELENVFFDRNVQQQQYIGKQMSVDVTEFDTDSTTTENTVENTKGNTEKDTEGKIGGVTEGNTKEYAEGNTRDDTVENTEEYTKDNTEENTEENAEENTECNERDDINEDTDDSVDDPVYEPSESEDLREGEIEDEAIVRDINIDKGVTDLASVFDPRFCDNTLIAINRAARFDSETCNYGAPTVAFSLGSMLKQIGKFLINECIKTHQEDKKKNAKSFLKLLTEEINISVNRNVTESQVQMRRRQKVVLPSTEDIKKLHKFLSNIRQKSLADIRKKFSVKVWMQLAEATLMSVQLFNRRRAGEVERILVEDFNSYQSIDEESNKDLFQSLNDSSKRLANRYVRFAIRCELNRTVPVLLDQNLLECIKTINNHRGIAGVPVENPYVFGIRGRMNDEFKYLRACSLMRKFSEECGAEHPERLRGTKLRKHIATTCITLNLEEQEISDLANFMGHAENIHKNIYRQPISRDIIRMSKLLEVAQGGLNNDNSYSENSTDDGPIEETITTPISSRNPAVSVEKKSPVTG</sequence>
<dbReference type="OrthoDB" id="6782360at2759"/>